<name>A0A0D3I2G6_EMIH1</name>
<reference evidence="4" key="2">
    <citation type="submission" date="2024-10" db="UniProtKB">
        <authorList>
            <consortium name="EnsemblProtists"/>
        </authorList>
    </citation>
    <scope>IDENTIFICATION</scope>
</reference>
<proteinExistence type="predicted"/>
<evidence type="ECO:0000256" key="2">
    <source>
        <dbReference type="SAM" id="Phobius"/>
    </source>
</evidence>
<dbReference type="Gene3D" id="3.30.40.10">
    <property type="entry name" value="Zinc/RING finger domain, C3HC4 (zinc finger)"/>
    <property type="match status" value="1"/>
</dbReference>
<dbReference type="RefSeq" id="XP_005757880.1">
    <property type="nucleotide sequence ID" value="XM_005757823.1"/>
</dbReference>
<dbReference type="Pfam" id="PF13639">
    <property type="entry name" value="zf-RING_2"/>
    <property type="match status" value="1"/>
</dbReference>
<dbReference type="EnsemblProtists" id="EOD05451">
    <property type="protein sequence ID" value="EOD05451"/>
    <property type="gene ID" value="EMIHUDRAFT_199201"/>
</dbReference>
<keyword evidence="1" id="KW-0863">Zinc-finger</keyword>
<keyword evidence="2" id="KW-0472">Membrane</keyword>
<accession>A0A0D3I2G6</accession>
<feature type="transmembrane region" description="Helical" evidence="2">
    <location>
        <begin position="102"/>
        <end position="122"/>
    </location>
</feature>
<keyword evidence="5" id="KW-1185">Reference proteome</keyword>
<reference evidence="5" key="1">
    <citation type="journal article" date="2013" name="Nature">
        <title>Pan genome of the phytoplankton Emiliania underpins its global distribution.</title>
        <authorList>
            <person name="Read B.A."/>
            <person name="Kegel J."/>
            <person name="Klute M.J."/>
            <person name="Kuo A."/>
            <person name="Lefebvre S.C."/>
            <person name="Maumus F."/>
            <person name="Mayer C."/>
            <person name="Miller J."/>
            <person name="Monier A."/>
            <person name="Salamov A."/>
            <person name="Young J."/>
            <person name="Aguilar M."/>
            <person name="Claverie J.M."/>
            <person name="Frickenhaus S."/>
            <person name="Gonzalez K."/>
            <person name="Herman E.K."/>
            <person name="Lin Y.C."/>
            <person name="Napier J."/>
            <person name="Ogata H."/>
            <person name="Sarno A.F."/>
            <person name="Shmutz J."/>
            <person name="Schroeder D."/>
            <person name="de Vargas C."/>
            <person name="Verret F."/>
            <person name="von Dassow P."/>
            <person name="Valentin K."/>
            <person name="Van de Peer Y."/>
            <person name="Wheeler G."/>
            <person name="Dacks J.B."/>
            <person name="Delwiche C.F."/>
            <person name="Dyhrman S.T."/>
            <person name="Glockner G."/>
            <person name="John U."/>
            <person name="Richards T."/>
            <person name="Worden A.Z."/>
            <person name="Zhang X."/>
            <person name="Grigoriev I.V."/>
            <person name="Allen A.E."/>
            <person name="Bidle K."/>
            <person name="Borodovsky M."/>
            <person name="Bowler C."/>
            <person name="Brownlee C."/>
            <person name="Cock J.M."/>
            <person name="Elias M."/>
            <person name="Gladyshev V.N."/>
            <person name="Groth M."/>
            <person name="Guda C."/>
            <person name="Hadaegh A."/>
            <person name="Iglesias-Rodriguez M.D."/>
            <person name="Jenkins J."/>
            <person name="Jones B.M."/>
            <person name="Lawson T."/>
            <person name="Leese F."/>
            <person name="Lindquist E."/>
            <person name="Lobanov A."/>
            <person name="Lomsadze A."/>
            <person name="Malik S.B."/>
            <person name="Marsh M.E."/>
            <person name="Mackinder L."/>
            <person name="Mock T."/>
            <person name="Mueller-Roeber B."/>
            <person name="Pagarete A."/>
            <person name="Parker M."/>
            <person name="Probert I."/>
            <person name="Quesneville H."/>
            <person name="Raines C."/>
            <person name="Rensing S.A."/>
            <person name="Riano-Pachon D.M."/>
            <person name="Richier S."/>
            <person name="Rokitta S."/>
            <person name="Shiraiwa Y."/>
            <person name="Soanes D.M."/>
            <person name="van der Giezen M."/>
            <person name="Wahlund T.M."/>
            <person name="Williams B."/>
            <person name="Wilson W."/>
            <person name="Wolfe G."/>
            <person name="Wurch L.L."/>
        </authorList>
    </citation>
    <scope>NUCLEOTIDE SEQUENCE</scope>
</reference>
<keyword evidence="1" id="KW-0862">Zinc</keyword>
<keyword evidence="2" id="KW-1133">Transmembrane helix</keyword>
<dbReference type="AlphaFoldDB" id="A0A0D3I2G6"/>
<keyword evidence="2" id="KW-0812">Transmembrane</keyword>
<dbReference type="SUPFAM" id="SSF57850">
    <property type="entry name" value="RING/U-box"/>
    <property type="match status" value="1"/>
</dbReference>
<dbReference type="PaxDb" id="2903-EOD05451"/>
<organism evidence="4 5">
    <name type="scientific">Emiliania huxleyi (strain CCMP1516)</name>
    <dbReference type="NCBI Taxonomy" id="280463"/>
    <lineage>
        <taxon>Eukaryota</taxon>
        <taxon>Haptista</taxon>
        <taxon>Haptophyta</taxon>
        <taxon>Prymnesiophyceae</taxon>
        <taxon>Isochrysidales</taxon>
        <taxon>Noelaerhabdaceae</taxon>
        <taxon>Emiliania</taxon>
    </lineage>
</organism>
<dbReference type="PROSITE" id="PS50089">
    <property type="entry name" value="ZF_RING_2"/>
    <property type="match status" value="1"/>
</dbReference>
<dbReference type="GeneID" id="17251544"/>
<evidence type="ECO:0000256" key="1">
    <source>
        <dbReference type="PROSITE-ProRule" id="PRU00175"/>
    </source>
</evidence>
<evidence type="ECO:0000313" key="5">
    <source>
        <dbReference type="Proteomes" id="UP000013827"/>
    </source>
</evidence>
<dbReference type="InterPro" id="IPR001841">
    <property type="entry name" value="Znf_RING"/>
</dbReference>
<dbReference type="Proteomes" id="UP000013827">
    <property type="component" value="Unassembled WGS sequence"/>
</dbReference>
<protein>
    <recommendedName>
        <fullName evidence="3">RING-type domain-containing protein</fullName>
    </recommendedName>
</protein>
<dbReference type="InterPro" id="IPR013083">
    <property type="entry name" value="Znf_RING/FYVE/PHD"/>
</dbReference>
<dbReference type="HOGENOM" id="CLU_1900181_0_0_1"/>
<evidence type="ECO:0000313" key="4">
    <source>
        <dbReference type="EnsemblProtists" id="EOD05451"/>
    </source>
</evidence>
<feature type="domain" description="RING-type" evidence="3">
    <location>
        <begin position="52"/>
        <end position="92"/>
    </location>
</feature>
<dbReference type="GO" id="GO:0008270">
    <property type="term" value="F:zinc ion binding"/>
    <property type="evidence" value="ECO:0007669"/>
    <property type="project" value="UniProtKB-KW"/>
</dbReference>
<evidence type="ECO:0000259" key="3">
    <source>
        <dbReference type="PROSITE" id="PS50089"/>
    </source>
</evidence>
<keyword evidence="1" id="KW-0479">Metal-binding</keyword>
<sequence length="134" mass="14874">MPFFNQQRRLARRRDLKRLGPEEIQRECDAIDAACDEAARARAMARSPPAECAICLGAMTGATWQCRYCGNRTHARCHEAWLEYSTTCPFCRKLDRRPRKSTRCFAIVCAIALLSALAGSSVPSPVPSKERGGG</sequence>
<dbReference type="KEGG" id="ehx:EMIHUDRAFT_199201"/>